<evidence type="ECO:0000256" key="4">
    <source>
        <dbReference type="ARBA" id="ARBA00023065"/>
    </source>
</evidence>
<dbReference type="GO" id="GO:0045259">
    <property type="term" value="C:proton-transporting ATP synthase complex"/>
    <property type="evidence" value="ECO:0007669"/>
    <property type="project" value="UniProtKB-KW"/>
</dbReference>
<dbReference type="InterPro" id="IPR020781">
    <property type="entry name" value="ATPase_OSCP/d_CS"/>
</dbReference>
<keyword evidence="8" id="KW-1003">Cell membrane</keyword>
<accession>A0A5S9MKW1</accession>
<reference evidence="9 10" key="1">
    <citation type="submission" date="2019-12" db="EMBL/GenBank/DDBJ databases">
        <title>Full genome sequence of a Bacillus safensis strain isolated from commercially available natto in Indonesia.</title>
        <authorList>
            <person name="Yoshida M."/>
            <person name="Uomi M."/>
            <person name="Waturangi D."/>
            <person name="Ekaputri J.J."/>
            <person name="Setiamarga D.H.E."/>
        </authorList>
    </citation>
    <scope>NUCLEOTIDE SEQUENCE [LARGE SCALE GENOMIC DNA]</scope>
    <source>
        <strain evidence="9 10">IDN1</strain>
    </source>
</reference>
<evidence type="ECO:0000256" key="1">
    <source>
        <dbReference type="ARBA" id="ARBA00004370"/>
    </source>
</evidence>
<dbReference type="NCBIfam" id="NF004403">
    <property type="entry name" value="PRK05758.2-4"/>
    <property type="match status" value="1"/>
</dbReference>
<comment type="function">
    <text evidence="8">F(1)F(0) ATP synthase produces ATP from ADP in the presence of a proton or sodium gradient. F-type ATPases consist of two structural domains, F(1) containing the extramembraneous catalytic core and F(0) containing the membrane proton channel, linked together by a central stalk and a peripheral stalk. During catalysis, ATP synthesis in the catalytic domain of F(1) is coupled via a rotary mechanism of the central stalk subunits to proton translocation.</text>
</comment>
<comment type="function">
    <text evidence="8">This protein is part of the stalk that links CF(0) to CF(1). It either transmits conformational changes from CF(0) to CF(1) or is implicated in proton conduction.</text>
</comment>
<comment type="subcellular location">
    <subcellularLocation>
        <location evidence="8">Cell membrane</location>
        <topology evidence="8">Peripheral membrane protein</topology>
    </subcellularLocation>
    <subcellularLocation>
        <location evidence="1">Membrane</location>
    </subcellularLocation>
</comment>
<name>A0A5S9MKW1_BACIA</name>
<evidence type="ECO:0000256" key="8">
    <source>
        <dbReference type="HAMAP-Rule" id="MF_01416"/>
    </source>
</evidence>
<evidence type="ECO:0000256" key="6">
    <source>
        <dbReference type="ARBA" id="ARBA00023196"/>
    </source>
</evidence>
<keyword evidence="6 8" id="KW-0139">CF(1)</keyword>
<sequence>MIAEAFKGVSTYVLHTMYLLIDRGRTNIFSEMTSEFVKLANRTKQIDDAVVYSVKPLSGAEIQSLSEVFAKKAGVTSLRVENVIDKDLIGGVKIRIGNRIYDGSVSGKLSRIERQLAGENR</sequence>
<dbReference type="PANTHER" id="PTHR11910">
    <property type="entry name" value="ATP SYNTHASE DELTA CHAIN"/>
    <property type="match status" value="1"/>
</dbReference>
<protein>
    <recommendedName>
        <fullName evidence="8">ATP synthase subunit delta</fullName>
    </recommendedName>
    <alternativeName>
        <fullName evidence="8">ATP synthase F(1) sector subunit delta</fullName>
    </alternativeName>
    <alternativeName>
        <fullName evidence="8">F-type ATPase subunit delta</fullName>
        <shortName evidence="8">F-ATPase subunit delta</shortName>
    </alternativeName>
</protein>
<dbReference type="GO" id="GO:0046933">
    <property type="term" value="F:proton-transporting ATP synthase activity, rotational mechanism"/>
    <property type="evidence" value="ECO:0007669"/>
    <property type="project" value="UniProtKB-UniRule"/>
</dbReference>
<dbReference type="Proteomes" id="UP000464658">
    <property type="component" value="Chromosome"/>
</dbReference>
<evidence type="ECO:0000313" key="9">
    <source>
        <dbReference type="EMBL" id="BBP92864.1"/>
    </source>
</evidence>
<gene>
    <name evidence="8" type="primary">atpH</name>
    <name evidence="9" type="ORF">BsIDN1_64820</name>
</gene>
<dbReference type="InterPro" id="IPR000711">
    <property type="entry name" value="ATPase_OSCP/dsu"/>
</dbReference>
<dbReference type="Pfam" id="PF00213">
    <property type="entry name" value="OSCP"/>
    <property type="match status" value="1"/>
</dbReference>
<dbReference type="AlphaFoldDB" id="A0A5S9MKW1"/>
<evidence type="ECO:0000256" key="3">
    <source>
        <dbReference type="ARBA" id="ARBA00022781"/>
    </source>
</evidence>
<organism evidence="9 10">
    <name type="scientific">Bacillus safensis</name>
    <dbReference type="NCBI Taxonomy" id="561879"/>
    <lineage>
        <taxon>Bacteria</taxon>
        <taxon>Bacillati</taxon>
        <taxon>Bacillota</taxon>
        <taxon>Bacilli</taxon>
        <taxon>Bacillales</taxon>
        <taxon>Bacillaceae</taxon>
        <taxon>Bacillus</taxon>
    </lineage>
</organism>
<keyword evidence="4 8" id="KW-0406">Ion transport</keyword>
<dbReference type="PROSITE" id="PS00389">
    <property type="entry name" value="ATPASE_DELTA"/>
    <property type="match status" value="1"/>
</dbReference>
<dbReference type="PRINTS" id="PR00125">
    <property type="entry name" value="ATPASEDELTA"/>
</dbReference>
<dbReference type="HAMAP" id="MF_01416">
    <property type="entry name" value="ATP_synth_delta_bact"/>
    <property type="match status" value="1"/>
</dbReference>
<dbReference type="GO" id="GO:0005886">
    <property type="term" value="C:plasma membrane"/>
    <property type="evidence" value="ECO:0007669"/>
    <property type="project" value="UniProtKB-SubCell"/>
</dbReference>
<keyword evidence="3 8" id="KW-0375">Hydrogen ion transport</keyword>
<proteinExistence type="inferred from homology"/>
<dbReference type="InterPro" id="IPR026015">
    <property type="entry name" value="ATP_synth_OSCP/delta_N_sf"/>
</dbReference>
<dbReference type="NCBIfam" id="TIGR01145">
    <property type="entry name" value="ATP_synt_delta"/>
    <property type="match status" value="1"/>
</dbReference>
<keyword evidence="7 8" id="KW-0066">ATP synthesis</keyword>
<evidence type="ECO:0000256" key="7">
    <source>
        <dbReference type="ARBA" id="ARBA00023310"/>
    </source>
</evidence>
<keyword evidence="5 8" id="KW-0472">Membrane</keyword>
<evidence type="ECO:0000256" key="5">
    <source>
        <dbReference type="ARBA" id="ARBA00023136"/>
    </source>
</evidence>
<comment type="similarity">
    <text evidence="8">Belongs to the ATPase delta chain family.</text>
</comment>
<evidence type="ECO:0000313" key="10">
    <source>
        <dbReference type="Proteomes" id="UP000464658"/>
    </source>
</evidence>
<dbReference type="EMBL" id="AP021906">
    <property type="protein sequence ID" value="BBP92864.1"/>
    <property type="molecule type" value="Genomic_DNA"/>
</dbReference>
<dbReference type="SUPFAM" id="SSF47928">
    <property type="entry name" value="N-terminal domain of the delta subunit of the F1F0-ATP synthase"/>
    <property type="match status" value="1"/>
</dbReference>
<keyword evidence="2 8" id="KW-0813">Transport</keyword>
<evidence type="ECO:0000256" key="2">
    <source>
        <dbReference type="ARBA" id="ARBA00022448"/>
    </source>
</evidence>